<feature type="domain" description="ABC transporter" evidence="11">
    <location>
        <begin position="1479"/>
        <end position="1713"/>
    </location>
</feature>
<dbReference type="GO" id="GO:0140359">
    <property type="term" value="F:ABC-type transporter activity"/>
    <property type="evidence" value="ECO:0007669"/>
    <property type="project" value="InterPro"/>
</dbReference>
<dbReference type="FunFam" id="3.40.50.300:FF:000997">
    <property type="entry name" value="Multidrug resistance-associated protein 1"/>
    <property type="match status" value="1"/>
</dbReference>
<evidence type="ECO:0000256" key="8">
    <source>
        <dbReference type="ARBA" id="ARBA00023136"/>
    </source>
</evidence>
<evidence type="ECO:0000256" key="3">
    <source>
        <dbReference type="ARBA" id="ARBA00022692"/>
    </source>
</evidence>
<dbReference type="PROSITE" id="PS50893">
    <property type="entry name" value="ABC_TRANSPORTER_2"/>
    <property type="match status" value="2"/>
</dbReference>
<evidence type="ECO:0000313" key="13">
    <source>
        <dbReference type="Proteomes" id="UP000829291"/>
    </source>
</evidence>
<feature type="transmembrane region" description="Helical" evidence="10">
    <location>
        <begin position="139"/>
        <end position="160"/>
    </location>
</feature>
<dbReference type="CTD" id="34350"/>
<dbReference type="KEGG" id="nlo:107225028"/>
<feature type="transmembrane region" description="Helical" evidence="10">
    <location>
        <begin position="1196"/>
        <end position="1219"/>
    </location>
</feature>
<evidence type="ECO:0000256" key="6">
    <source>
        <dbReference type="ARBA" id="ARBA00022840"/>
    </source>
</evidence>
<feature type="domain" description="ABC transmembrane type-1" evidence="12">
    <location>
        <begin position="301"/>
        <end position="622"/>
    </location>
</feature>
<feature type="domain" description="ABC transmembrane type-1" evidence="12">
    <location>
        <begin position="1155"/>
        <end position="1443"/>
    </location>
</feature>
<feature type="region of interest" description="Disordered" evidence="9">
    <location>
        <begin position="1083"/>
        <end position="1129"/>
    </location>
</feature>
<keyword evidence="4" id="KW-0677">Repeat</keyword>
<dbReference type="InterPro" id="IPR003593">
    <property type="entry name" value="AAA+_ATPase"/>
</dbReference>
<dbReference type="CDD" id="cd03244">
    <property type="entry name" value="ABCC_MRP_domain2"/>
    <property type="match status" value="1"/>
</dbReference>
<dbReference type="CDD" id="cd03250">
    <property type="entry name" value="ABCC_MRP_domain1"/>
    <property type="match status" value="1"/>
</dbReference>
<dbReference type="Pfam" id="PF00664">
    <property type="entry name" value="ABC_membrane"/>
    <property type="match status" value="3"/>
</dbReference>
<keyword evidence="3 10" id="KW-0812">Transmembrane</keyword>
<dbReference type="Gene3D" id="1.20.1560.10">
    <property type="entry name" value="ABC transporter type 1, transmembrane domain"/>
    <property type="match status" value="2"/>
</dbReference>
<keyword evidence="7 10" id="KW-1133">Transmembrane helix</keyword>
<dbReference type="InterPro" id="IPR011527">
    <property type="entry name" value="ABC1_TM_dom"/>
</dbReference>
<dbReference type="RefSeq" id="XP_015520817.1">
    <property type="nucleotide sequence ID" value="XM_015665331.2"/>
</dbReference>
<evidence type="ECO:0000259" key="11">
    <source>
        <dbReference type="PROSITE" id="PS50893"/>
    </source>
</evidence>
<dbReference type="InterPro" id="IPR027417">
    <property type="entry name" value="P-loop_NTPase"/>
</dbReference>
<feature type="transmembrane region" description="Helical" evidence="10">
    <location>
        <begin position="559"/>
        <end position="585"/>
    </location>
</feature>
<keyword evidence="8 10" id="KW-0472">Membrane</keyword>
<protein>
    <submittedName>
        <fullName evidence="14">ATP-binding cassette sub-family C member Sur</fullName>
    </submittedName>
</protein>
<dbReference type="PANTHER" id="PTHR24223">
    <property type="entry name" value="ATP-BINDING CASSETTE SUB-FAMILY C"/>
    <property type="match status" value="1"/>
</dbReference>
<dbReference type="InterPro" id="IPR017871">
    <property type="entry name" value="ABC_transporter-like_CS"/>
</dbReference>
<dbReference type="Pfam" id="PF00005">
    <property type="entry name" value="ABC_tran"/>
    <property type="match status" value="2"/>
</dbReference>
<keyword evidence="13" id="KW-1185">Reference proteome</keyword>
<feature type="transmembrane region" description="Helical" evidence="10">
    <location>
        <begin position="1297"/>
        <end position="1316"/>
    </location>
</feature>
<evidence type="ECO:0000256" key="9">
    <source>
        <dbReference type="SAM" id="MobiDB-lite"/>
    </source>
</evidence>
<dbReference type="InParanoid" id="A0A6J0C2P9"/>
<feature type="transmembrane region" description="Helical" evidence="10">
    <location>
        <begin position="180"/>
        <end position="202"/>
    </location>
</feature>
<dbReference type="GO" id="GO:0005524">
    <property type="term" value="F:ATP binding"/>
    <property type="evidence" value="ECO:0007669"/>
    <property type="project" value="UniProtKB-KW"/>
</dbReference>
<dbReference type="SMART" id="SM00382">
    <property type="entry name" value="AAA"/>
    <property type="match status" value="2"/>
</dbReference>
<sequence>MEEICEEGTVSRFLGTWPRRHLIWTWKAANGSSIRMTAASGTTPNRTECSVEAANIVIAIIALIPPALLVMWYKCGERQKTSGSLLPLHNVRSLLCLGLLLFFLLDLSESLFEMRLLLPILSIILVLVCWTAHRAIEVWNGIGVIVTAASFAMVAVARVWRLIYIHGLGLTFAQARVTATTGAAVCCSLLAIVDTYAVYRLVQKDRKYTVHRQQSSNISYKHREAPFLSRITFHWVVELLGRGYQAPLDLQDIGELPSEESTRVQFEKFWKIYKKEVQRTTRGGKFSLWRCFWKRIWRGFLIGGILKLFGDVMTLAGPMAISRIISYVDTVQNGTITDRGVRIKSFVTLDELMQNGYFLGLLVFLAAVLQSTFSQASTHILNVEGIHLRTALQALVYDKALRMCSWNIAEEEKVPDTREKEGGDGKTHQTAPDIGTLTNLMAEDAYNVMGFFWIGHYTWAVPVKISAIIFLVYLKLGISAIIGAICCILIVTPMQLYLGKRMSANSEVMAERSDARLRLMNEVLQGIRLIKLRAWEDLFKDRIGQSRNKELKLLDRDSFYWALITFLTHASSVLMTLVTFGIYFWVEERKPDAGNVFASLALFSQLTVPLCIFPVIIPIIIHAKISTTRLEDFLQLPETVNILPENDSKSADGRVERPKISDAEVGKIHNELSFGDLDNIEEGEEDHNSSESVFFKEPETSGTILSVDGVFSWGSEENQLVIENLKFPQGKLTLIVGRIGTGKTSLLLASLGEIPTVRGSVEWSKDIKIAYVSQKPWLQNATLRENILFGSDFRPSRYRSVLRACALQDDIAILPAGDLTRIGEKGINLSGGQKQRISIARAIYSDADTIILDDPLSALDQQVGHQVFDHGIQRLLLGRGRTVIMVTHMLELISAADHIVAMEGCRVRSVGSKTAIEVSDPELAAEWREAARRKDSQSKVQKSAKDRWSLVRLVSRIGINLQRSINAEDGSWSTDQDANVTPSAFVPLRTRRSTLHGSRYLAHDLTDLPVPTEEWSVVRKRSKKHKNAARATSLQPPKHPPPVLRQSSTPTILESQMTHSRRRYNTLDSGQQNGTLKQIFSGRTTPSQEWEHQPMKRLLSSESGYTDETDEDYDGTSNPKNAGGEDTEYDQDLSGLVTVSVCGDYLRAGGVGPNLIYISVALLCQAVRVYTDIWLSDWTHQGSHHDATSDLHEETIFYFRVYIALSVSSILLAVVYSAAGQWAGARARRRLHQEAVTGILEAPLVFFERTPIGRILNSFSADMGVIDKKLSTVVQRTTGFVLLCGSAMLVNVIISPWFLAAAVPICFAYFLVQRFYRRSARELQRLDGSTRGPAAAHFSETLAGLATLRASKQEDRFMDEMVEHLDSNTNAFLILNTSSRWLGIALDYLGAVIVGASIFAAIMSAELYPSRVTPALVGLAVNYTLLVPIYLNWVVKFVSDIEMYMGSVARLSAYTKTPREEYRDDGQAVPGTWPESGEVLFENVSLRYGTEGEPIVTNLQLLIPARQKLGICGRTGSGKSSAAMSLFQFVQVYEGRILVDGVDIHRIPLRLLRSRISAIPQDVILFSGTIRENLDPLGHHSDDELWAALELAQIKDIVKTCPEGLNTEVREGGENFSAGQRQLLSMARATLRRSSIVVLDEATSALDAVTEKSVLTGMATSFRDRTVITIAHRVASLLDCDRVVVFDGGRVVEDGPPKDLLRRPTGVFSAMLKSSEESIDKA</sequence>
<proteinExistence type="predicted"/>
<evidence type="ECO:0000313" key="14">
    <source>
        <dbReference type="RefSeq" id="XP_015520817.1"/>
    </source>
</evidence>
<evidence type="ECO:0000256" key="2">
    <source>
        <dbReference type="ARBA" id="ARBA00022448"/>
    </source>
</evidence>
<dbReference type="Gene3D" id="3.40.50.300">
    <property type="entry name" value="P-loop containing nucleotide triphosphate hydrolases"/>
    <property type="match status" value="2"/>
</dbReference>
<dbReference type="SUPFAM" id="SSF52540">
    <property type="entry name" value="P-loop containing nucleoside triphosphate hydrolases"/>
    <property type="match status" value="2"/>
</dbReference>
<dbReference type="PANTHER" id="PTHR24223:SF461">
    <property type="entry name" value="ATP-BINDING CASSETTE SUB-FAMILY C MEMBER SUR"/>
    <property type="match status" value="1"/>
</dbReference>
<dbReference type="FunFam" id="1.20.1560.10:FF:000013">
    <property type="entry name" value="ABC transporter C family member 2"/>
    <property type="match status" value="1"/>
</dbReference>
<dbReference type="InterPro" id="IPR003439">
    <property type="entry name" value="ABC_transporter-like_ATP-bd"/>
</dbReference>
<dbReference type="CDD" id="cd18591">
    <property type="entry name" value="ABC_6TM_SUR1_D1_like"/>
    <property type="match status" value="1"/>
</dbReference>
<dbReference type="GeneID" id="107225028"/>
<evidence type="ECO:0000256" key="1">
    <source>
        <dbReference type="ARBA" id="ARBA00004141"/>
    </source>
</evidence>
<dbReference type="GO" id="GO:0016020">
    <property type="term" value="C:membrane"/>
    <property type="evidence" value="ECO:0007669"/>
    <property type="project" value="UniProtKB-SubCell"/>
</dbReference>
<reference evidence="14" key="1">
    <citation type="submission" date="2025-08" db="UniProtKB">
        <authorList>
            <consortium name="RefSeq"/>
        </authorList>
    </citation>
    <scope>IDENTIFICATION</scope>
    <source>
        <tissue evidence="14">Thorax and Abdomen</tissue>
    </source>
</reference>
<dbReference type="GO" id="GO:0016887">
    <property type="term" value="F:ATP hydrolysis activity"/>
    <property type="evidence" value="ECO:0007669"/>
    <property type="project" value="InterPro"/>
</dbReference>
<comment type="subcellular location">
    <subcellularLocation>
        <location evidence="1">Membrane</location>
        <topology evidence="1">Multi-pass membrane protein</topology>
    </subcellularLocation>
</comment>
<feature type="region of interest" description="Disordered" evidence="9">
    <location>
        <begin position="1018"/>
        <end position="1058"/>
    </location>
</feature>
<keyword evidence="5" id="KW-0547">Nucleotide-binding</keyword>
<dbReference type="InterPro" id="IPR050173">
    <property type="entry name" value="ABC_transporter_C-like"/>
</dbReference>
<feature type="transmembrane region" description="Helical" evidence="10">
    <location>
        <begin position="85"/>
        <end position="104"/>
    </location>
</feature>
<feature type="compositionally biased region" description="Acidic residues" evidence="9">
    <location>
        <begin position="1105"/>
        <end position="1114"/>
    </location>
</feature>
<feature type="domain" description="ABC transporter" evidence="11">
    <location>
        <begin position="705"/>
        <end position="929"/>
    </location>
</feature>
<keyword evidence="2" id="KW-0813">Transport</keyword>
<dbReference type="OrthoDB" id="6500128at2759"/>
<name>A0A6J0C2P9_NEOLC</name>
<feature type="transmembrane region" description="Helical" evidence="10">
    <location>
        <begin position="597"/>
        <end position="621"/>
    </location>
</feature>
<gene>
    <name evidence="14" type="primary">LOC107225028</name>
</gene>
<feature type="transmembrane region" description="Helical" evidence="10">
    <location>
        <begin position="451"/>
        <end position="474"/>
    </location>
</feature>
<feature type="compositionally biased region" description="Polar residues" evidence="9">
    <location>
        <begin position="1045"/>
        <end position="1058"/>
    </location>
</feature>
<dbReference type="PROSITE" id="PS00211">
    <property type="entry name" value="ABC_TRANSPORTER_1"/>
    <property type="match status" value="2"/>
</dbReference>
<feature type="transmembrane region" description="Helical" evidence="10">
    <location>
        <begin position="300"/>
        <end position="321"/>
    </location>
</feature>
<dbReference type="PROSITE" id="PS50929">
    <property type="entry name" value="ABC_TM1F"/>
    <property type="match status" value="2"/>
</dbReference>
<feature type="transmembrane region" description="Helical" evidence="10">
    <location>
        <begin position="1415"/>
        <end position="1435"/>
    </location>
</feature>
<dbReference type="CDD" id="cd18602">
    <property type="entry name" value="ABC_6TM_SUR1_D2_like"/>
    <property type="match status" value="1"/>
</dbReference>
<feature type="compositionally biased region" description="Basic residues" evidence="9">
    <location>
        <begin position="1018"/>
        <end position="1028"/>
    </location>
</feature>
<evidence type="ECO:0000256" key="4">
    <source>
        <dbReference type="ARBA" id="ARBA00022737"/>
    </source>
</evidence>
<feature type="transmembrane region" description="Helical" evidence="10">
    <location>
        <begin position="116"/>
        <end position="132"/>
    </location>
</feature>
<keyword evidence="6 14" id="KW-0067">ATP-binding</keyword>
<feature type="transmembrane region" description="Helical" evidence="10">
    <location>
        <begin position="356"/>
        <end position="373"/>
    </location>
</feature>
<accession>A0A6J0C2P9</accession>
<dbReference type="FunFam" id="3.40.50.300:FF:000838">
    <property type="entry name" value="ABC multidrug transporter (Eurofung)"/>
    <property type="match status" value="1"/>
</dbReference>
<evidence type="ECO:0000259" key="12">
    <source>
        <dbReference type="PROSITE" id="PS50929"/>
    </source>
</evidence>
<evidence type="ECO:0000256" key="10">
    <source>
        <dbReference type="SAM" id="Phobius"/>
    </source>
</evidence>
<feature type="transmembrane region" description="Helical" evidence="10">
    <location>
        <begin position="480"/>
        <end position="499"/>
    </location>
</feature>
<evidence type="ECO:0000256" key="7">
    <source>
        <dbReference type="ARBA" id="ARBA00022989"/>
    </source>
</evidence>
<feature type="transmembrane region" description="Helical" evidence="10">
    <location>
        <begin position="1381"/>
        <end position="1403"/>
    </location>
</feature>
<feature type="transmembrane region" description="Helical" evidence="10">
    <location>
        <begin position="53"/>
        <end position="73"/>
    </location>
</feature>
<dbReference type="SUPFAM" id="SSF90123">
    <property type="entry name" value="ABC transporter transmembrane region"/>
    <property type="match status" value="2"/>
</dbReference>
<dbReference type="InterPro" id="IPR036640">
    <property type="entry name" value="ABC1_TM_sf"/>
</dbReference>
<evidence type="ECO:0000256" key="5">
    <source>
        <dbReference type="ARBA" id="ARBA00022741"/>
    </source>
</evidence>
<organism evidence="14">
    <name type="scientific">Neodiprion lecontei</name>
    <name type="common">Redheaded pine sawfly</name>
    <dbReference type="NCBI Taxonomy" id="441921"/>
    <lineage>
        <taxon>Eukaryota</taxon>
        <taxon>Metazoa</taxon>
        <taxon>Ecdysozoa</taxon>
        <taxon>Arthropoda</taxon>
        <taxon>Hexapoda</taxon>
        <taxon>Insecta</taxon>
        <taxon>Pterygota</taxon>
        <taxon>Neoptera</taxon>
        <taxon>Endopterygota</taxon>
        <taxon>Hymenoptera</taxon>
        <taxon>Tenthredinoidea</taxon>
        <taxon>Diprionidae</taxon>
        <taxon>Diprioninae</taxon>
        <taxon>Neodiprion</taxon>
    </lineage>
</organism>
<dbReference type="Proteomes" id="UP000829291">
    <property type="component" value="Chromosome 5"/>
</dbReference>